<organism evidence="2">
    <name type="scientific">uncultured Caudovirales phage</name>
    <dbReference type="NCBI Taxonomy" id="2100421"/>
    <lineage>
        <taxon>Viruses</taxon>
        <taxon>Duplodnaviria</taxon>
        <taxon>Heunggongvirae</taxon>
        <taxon>Uroviricota</taxon>
        <taxon>Caudoviricetes</taxon>
        <taxon>Peduoviridae</taxon>
        <taxon>Maltschvirus</taxon>
        <taxon>Maltschvirus maltsch</taxon>
    </lineage>
</organism>
<protein>
    <submittedName>
        <fullName evidence="2">Uncharacterized protein</fullName>
    </submittedName>
</protein>
<reference evidence="2" key="1">
    <citation type="submission" date="2020-05" db="EMBL/GenBank/DDBJ databases">
        <authorList>
            <person name="Chiriac C."/>
            <person name="Salcher M."/>
            <person name="Ghai R."/>
            <person name="Kavagutti S V."/>
        </authorList>
    </citation>
    <scope>NUCLEOTIDE SEQUENCE</scope>
</reference>
<dbReference type="EMBL" id="LR798334">
    <property type="protein sequence ID" value="CAB5223720.1"/>
    <property type="molecule type" value="Genomic_DNA"/>
</dbReference>
<evidence type="ECO:0000256" key="1">
    <source>
        <dbReference type="SAM" id="MobiDB-lite"/>
    </source>
</evidence>
<gene>
    <name evidence="2" type="ORF">UFOVP735_2</name>
</gene>
<feature type="region of interest" description="Disordered" evidence="1">
    <location>
        <begin position="148"/>
        <end position="219"/>
    </location>
</feature>
<proteinExistence type="predicted"/>
<evidence type="ECO:0000313" key="2">
    <source>
        <dbReference type="EMBL" id="CAB5223720.1"/>
    </source>
</evidence>
<accession>A0A6J7X398</accession>
<feature type="compositionally biased region" description="Low complexity" evidence="1">
    <location>
        <begin position="174"/>
        <end position="205"/>
    </location>
</feature>
<sequence>MSESLLDMLRQRTAGTMQDEALRRASEFGAGMLASGSPNFFTMLGAGARAQAEGDRSRTDELRRLADIERQQRLADIEEQRRRDEAAYRQQRLEAEAPGRAATTQQALALAEYYRQGGPSAGRTPPGQITPAVRTQIYQRAQAQALREFPDPQPGMPESEAARNDRLARRASRAAELFASGLAAGGASEQQGGPAPAPAARQPAAVIDLRSNPGGNPPR</sequence>
<name>A0A6J7X398_9CAUD</name>